<evidence type="ECO:0000259" key="4">
    <source>
        <dbReference type="Pfam" id="PF09084"/>
    </source>
</evidence>
<reference evidence="5 6" key="1">
    <citation type="submission" date="2018-08" db="EMBL/GenBank/DDBJ databases">
        <title>Sphingobium sp. EO9.</title>
        <authorList>
            <person name="Park Y."/>
            <person name="Kim K.H."/>
            <person name="Jeon C.O."/>
        </authorList>
    </citation>
    <scope>NUCLEOTIDE SEQUENCE [LARGE SCALE GENOMIC DNA]</scope>
    <source>
        <strain evidence="5 6">EO9</strain>
    </source>
</reference>
<dbReference type="Gene3D" id="3.40.190.10">
    <property type="entry name" value="Periplasmic binding protein-like II"/>
    <property type="match status" value="2"/>
</dbReference>
<dbReference type="InterPro" id="IPR015168">
    <property type="entry name" value="SsuA/THI5"/>
</dbReference>
<dbReference type="Pfam" id="PF09084">
    <property type="entry name" value="NMT1"/>
    <property type="match status" value="1"/>
</dbReference>
<dbReference type="PANTHER" id="PTHR30024">
    <property type="entry name" value="ALIPHATIC SULFONATES-BINDING PROTEIN-RELATED"/>
    <property type="match status" value="1"/>
</dbReference>
<protein>
    <submittedName>
        <fullName evidence="5">ABC transporter substrate-binding protein</fullName>
    </submittedName>
</protein>
<dbReference type="AlphaFoldDB" id="A0A418YYF0"/>
<dbReference type="GO" id="GO:0042597">
    <property type="term" value="C:periplasmic space"/>
    <property type="evidence" value="ECO:0007669"/>
    <property type="project" value="UniProtKB-SubCell"/>
</dbReference>
<dbReference type="RefSeq" id="WP_119743623.1">
    <property type="nucleotide sequence ID" value="NZ_QVRA01000001.1"/>
</dbReference>
<evidence type="ECO:0000256" key="2">
    <source>
        <dbReference type="ARBA" id="ARBA00010742"/>
    </source>
</evidence>
<dbReference type="SUPFAM" id="SSF53850">
    <property type="entry name" value="Periplasmic binding protein-like II"/>
    <property type="match status" value="1"/>
</dbReference>
<dbReference type="Proteomes" id="UP000283469">
    <property type="component" value="Unassembled WGS sequence"/>
</dbReference>
<comment type="similarity">
    <text evidence="2">Belongs to the bacterial solute-binding protein SsuA/TauA family.</text>
</comment>
<dbReference type="PANTHER" id="PTHR30024:SF47">
    <property type="entry name" value="TAURINE-BINDING PERIPLASMIC PROTEIN"/>
    <property type="match status" value="1"/>
</dbReference>
<evidence type="ECO:0000256" key="1">
    <source>
        <dbReference type="ARBA" id="ARBA00004418"/>
    </source>
</evidence>
<keyword evidence="3" id="KW-0732">Signal</keyword>
<dbReference type="OrthoDB" id="9815602at2"/>
<organism evidence="5 6">
    <name type="scientific">Sphingobium terrigena</name>
    <dbReference type="NCBI Taxonomy" id="2304063"/>
    <lineage>
        <taxon>Bacteria</taxon>
        <taxon>Pseudomonadati</taxon>
        <taxon>Pseudomonadota</taxon>
        <taxon>Alphaproteobacteria</taxon>
        <taxon>Sphingomonadales</taxon>
        <taxon>Sphingomonadaceae</taxon>
        <taxon>Sphingobium</taxon>
    </lineage>
</organism>
<feature type="domain" description="SsuA/THI5-like" evidence="4">
    <location>
        <begin position="16"/>
        <end position="220"/>
    </location>
</feature>
<dbReference type="EMBL" id="QVRA01000001">
    <property type="protein sequence ID" value="RJG57903.1"/>
    <property type="molecule type" value="Genomic_DNA"/>
</dbReference>
<name>A0A418YYF0_9SPHN</name>
<accession>A0A418YYF0</accession>
<evidence type="ECO:0000256" key="3">
    <source>
        <dbReference type="ARBA" id="ARBA00022729"/>
    </source>
</evidence>
<comment type="subcellular location">
    <subcellularLocation>
        <location evidence="1">Periplasm</location>
    </subcellularLocation>
</comment>
<keyword evidence="6" id="KW-1185">Reference proteome</keyword>
<gene>
    <name evidence="5" type="ORF">D0Z70_01445</name>
</gene>
<sequence>MAADKIKLVGGAQGFNWLPVFVAIRKGMFADAGIEVELERLGSVDKATAAVAQGEAHLAITPPEGAVTNFVSGGPLRIVASNSNRLPMSLVARPEIRTIADLRGQKIGTSSLTEGTAIYTQIMLAEHGLAYPGDYEFALAGIHTTRWDALQKGEIAAAPQPAPWNFLAQDQGYRLLGEVSDYIPEILFAALIARQPWIDAHRPVLSRLLGALDQAYDFVNDPAHEAENIDIFQEITTKDSRDLARRGYIYMRDLGMWPRHMAVPHTALATTVDLMVRAGLLAQDKSAAAMGVFQPDSLAALAE</sequence>
<evidence type="ECO:0000313" key="6">
    <source>
        <dbReference type="Proteomes" id="UP000283469"/>
    </source>
</evidence>
<comment type="caution">
    <text evidence="5">The sequence shown here is derived from an EMBL/GenBank/DDBJ whole genome shotgun (WGS) entry which is preliminary data.</text>
</comment>
<proteinExistence type="inferred from homology"/>
<evidence type="ECO:0000313" key="5">
    <source>
        <dbReference type="EMBL" id="RJG57903.1"/>
    </source>
</evidence>